<accession>A0A103RTV9</accession>
<keyword evidence="1" id="KW-0732">Signal</keyword>
<evidence type="ECO:0000313" key="3">
    <source>
        <dbReference type="Proteomes" id="UP000064029"/>
    </source>
</evidence>
<dbReference type="AlphaFoldDB" id="A0A103RTV9"/>
<dbReference type="SUPFAM" id="SSF101898">
    <property type="entry name" value="NHL repeat"/>
    <property type="match status" value="1"/>
</dbReference>
<evidence type="ECO:0000313" key="2">
    <source>
        <dbReference type="EMBL" id="KVG73922.1"/>
    </source>
</evidence>
<dbReference type="Gene3D" id="2.120.10.30">
    <property type="entry name" value="TolB, C-terminal domain"/>
    <property type="match status" value="1"/>
</dbReference>
<proteinExistence type="predicted"/>
<organism evidence="2 3">
    <name type="scientific">Burkholderia ubonensis</name>
    <dbReference type="NCBI Taxonomy" id="101571"/>
    <lineage>
        <taxon>Bacteria</taxon>
        <taxon>Pseudomonadati</taxon>
        <taxon>Pseudomonadota</taxon>
        <taxon>Betaproteobacteria</taxon>
        <taxon>Burkholderiales</taxon>
        <taxon>Burkholderiaceae</taxon>
        <taxon>Burkholderia</taxon>
        <taxon>Burkholderia cepacia complex</taxon>
    </lineage>
</organism>
<dbReference type="InterPro" id="IPR011042">
    <property type="entry name" value="6-blade_b-propeller_TolB-like"/>
</dbReference>
<dbReference type="Proteomes" id="UP000064029">
    <property type="component" value="Unassembled WGS sequence"/>
</dbReference>
<dbReference type="OrthoDB" id="110418at2"/>
<protein>
    <recommendedName>
        <fullName evidence="4">SMP-30/Gluconolactonase/LRE-like region domain-containing protein</fullName>
    </recommendedName>
</protein>
<sequence>MIESAPLRRLATIALAAAALAAAAFAHAEPQGFLETLHRHATLVNTVPDNGDQNPYAIAVAPVSAGTIQRGDVLVDNFNNAANLQGTGSTIVNYRPSTKQLSLFASIPRDLKACPGGVGLSTAMTMLKSGWVIVGSTPSNDGTTNTKGAGCLVVLDPHGRIATTWSTPNINDPWGNMAVVDRGDSATLFVSMAGFGVGGADGNPPVYKQATVLRLDLAIPNGQPPVIKQETVIASGLGAQADKSVFLVGPTGLALSGDQKKLYVSDAIGNRIVEIDDPLTRDTSAGVGRQVTADGFLHRPLALATAPNGHLLATNALNGQVVEIDPVAGKQLYARWINTDKAQTPPGSGDLFGIAMTPEGDGFYFVADDVNTLMLAK</sequence>
<reference evidence="2 3" key="1">
    <citation type="submission" date="2015-11" db="EMBL/GenBank/DDBJ databases">
        <title>Expanding the genomic diversity of Burkholderia species for the development of highly accurate diagnostics.</title>
        <authorList>
            <person name="Sahl J."/>
            <person name="Keim P."/>
            <person name="Wagner D."/>
        </authorList>
    </citation>
    <scope>NUCLEOTIDE SEQUENCE [LARGE SCALE GENOMIC DNA]</scope>
    <source>
        <strain evidence="2 3">MSMB2036</strain>
    </source>
</reference>
<dbReference type="EMBL" id="LOXM01000034">
    <property type="protein sequence ID" value="KVG73922.1"/>
    <property type="molecule type" value="Genomic_DNA"/>
</dbReference>
<evidence type="ECO:0000256" key="1">
    <source>
        <dbReference type="SAM" id="SignalP"/>
    </source>
</evidence>
<feature type="signal peptide" evidence="1">
    <location>
        <begin position="1"/>
        <end position="28"/>
    </location>
</feature>
<gene>
    <name evidence="2" type="ORF">WJ33_01755</name>
</gene>
<feature type="chain" id="PRO_5007117630" description="SMP-30/Gluconolactonase/LRE-like region domain-containing protein" evidence="1">
    <location>
        <begin position="29"/>
        <end position="377"/>
    </location>
</feature>
<comment type="caution">
    <text evidence="2">The sequence shown here is derived from an EMBL/GenBank/DDBJ whole genome shotgun (WGS) entry which is preliminary data.</text>
</comment>
<dbReference type="RefSeq" id="WP_059749474.1">
    <property type="nucleotide sequence ID" value="NZ_CP013414.1"/>
</dbReference>
<name>A0A103RTV9_9BURK</name>
<evidence type="ECO:0008006" key="4">
    <source>
        <dbReference type="Google" id="ProtNLM"/>
    </source>
</evidence>